<sequence>MSANSAKPSMKQAPSAWYQELTGYLLQVGFLKSVSDAFLFIYSKDTITAYFLVYVDDIILTGHDTDFLDSFVKNLDLRFSLKELGALQYLSLTRPDVCFAVNCLSQFMHSPTVLHWTALKRILHYLKATIHHGLYLRRGTPLTLQAFSDSDWGGDLNNGRFTTGYIIYLGTNPISWKSTRKKSISCSSSEVEYKATANSTTEILWVTQPSS</sequence>
<evidence type="ECO:0000313" key="2">
    <source>
        <dbReference type="EMBL" id="KAK3036903.1"/>
    </source>
</evidence>
<gene>
    <name evidence="2" type="ORF">RJ639_031521</name>
</gene>
<dbReference type="Proteomes" id="UP001188597">
    <property type="component" value="Unassembled WGS sequence"/>
</dbReference>
<feature type="domain" description="Reverse transcriptase Ty1/copia-type" evidence="1">
    <location>
        <begin position="9"/>
        <end position="88"/>
    </location>
</feature>
<comment type="caution">
    <text evidence="2">The sequence shown here is derived from an EMBL/GenBank/DDBJ whole genome shotgun (WGS) entry which is preliminary data.</text>
</comment>
<dbReference type="CDD" id="cd09272">
    <property type="entry name" value="RNase_HI_RT_Ty1"/>
    <property type="match status" value="1"/>
</dbReference>
<protein>
    <recommendedName>
        <fullName evidence="1">Reverse transcriptase Ty1/copia-type domain-containing protein</fullName>
    </recommendedName>
</protein>
<keyword evidence="3" id="KW-1185">Reference proteome</keyword>
<evidence type="ECO:0000259" key="1">
    <source>
        <dbReference type="Pfam" id="PF07727"/>
    </source>
</evidence>
<reference evidence="2" key="1">
    <citation type="submission" date="2022-12" db="EMBL/GenBank/DDBJ databases">
        <title>Draft genome assemblies for two species of Escallonia (Escalloniales).</title>
        <authorList>
            <person name="Chanderbali A."/>
            <person name="Dervinis C."/>
            <person name="Anghel I."/>
            <person name="Soltis D."/>
            <person name="Soltis P."/>
            <person name="Zapata F."/>
        </authorList>
    </citation>
    <scope>NUCLEOTIDE SEQUENCE</scope>
    <source>
        <strain evidence="2">UCBG64.0493</strain>
        <tissue evidence="2">Leaf</tissue>
    </source>
</reference>
<dbReference type="PANTHER" id="PTHR11439:SF450">
    <property type="entry name" value="REVERSE TRANSCRIPTASE TY1_COPIA-TYPE DOMAIN-CONTAINING PROTEIN"/>
    <property type="match status" value="1"/>
</dbReference>
<dbReference type="InterPro" id="IPR043502">
    <property type="entry name" value="DNA/RNA_pol_sf"/>
</dbReference>
<dbReference type="EMBL" id="JAVXUP010000135">
    <property type="protein sequence ID" value="KAK3036903.1"/>
    <property type="molecule type" value="Genomic_DNA"/>
</dbReference>
<dbReference type="PANTHER" id="PTHR11439">
    <property type="entry name" value="GAG-POL-RELATED RETROTRANSPOSON"/>
    <property type="match status" value="1"/>
</dbReference>
<dbReference type="AlphaFoldDB" id="A0AA88WZ15"/>
<dbReference type="Pfam" id="PF07727">
    <property type="entry name" value="RVT_2"/>
    <property type="match status" value="1"/>
</dbReference>
<name>A0AA88WZ15_9ASTE</name>
<proteinExistence type="predicted"/>
<organism evidence="2 3">
    <name type="scientific">Escallonia herrerae</name>
    <dbReference type="NCBI Taxonomy" id="1293975"/>
    <lineage>
        <taxon>Eukaryota</taxon>
        <taxon>Viridiplantae</taxon>
        <taxon>Streptophyta</taxon>
        <taxon>Embryophyta</taxon>
        <taxon>Tracheophyta</taxon>
        <taxon>Spermatophyta</taxon>
        <taxon>Magnoliopsida</taxon>
        <taxon>eudicotyledons</taxon>
        <taxon>Gunneridae</taxon>
        <taxon>Pentapetalae</taxon>
        <taxon>asterids</taxon>
        <taxon>campanulids</taxon>
        <taxon>Escalloniales</taxon>
        <taxon>Escalloniaceae</taxon>
        <taxon>Escallonia</taxon>
    </lineage>
</organism>
<evidence type="ECO:0000313" key="3">
    <source>
        <dbReference type="Proteomes" id="UP001188597"/>
    </source>
</evidence>
<accession>A0AA88WZ15</accession>
<dbReference type="SUPFAM" id="SSF56672">
    <property type="entry name" value="DNA/RNA polymerases"/>
    <property type="match status" value="1"/>
</dbReference>
<dbReference type="InterPro" id="IPR013103">
    <property type="entry name" value="RVT_2"/>
</dbReference>